<dbReference type="Proteomes" id="UP001175001">
    <property type="component" value="Unassembled WGS sequence"/>
</dbReference>
<dbReference type="PANTHER" id="PTHR42040:SF1">
    <property type="entry name" value="INNER KINETOCHORE SUBUNIT FTA4"/>
    <property type="match status" value="1"/>
</dbReference>
<proteinExistence type="predicted"/>
<dbReference type="InterPro" id="IPR025207">
    <property type="entry name" value="Sim4_Fta4"/>
</dbReference>
<gene>
    <name evidence="2" type="ORF">DIS24_g5955</name>
</gene>
<keyword evidence="1" id="KW-0175">Coiled coil</keyword>
<dbReference type="PANTHER" id="PTHR42040">
    <property type="entry name" value="INNER KINETOCHORE SUBUNIT FTA4"/>
    <property type="match status" value="1"/>
</dbReference>
<evidence type="ECO:0008006" key="4">
    <source>
        <dbReference type="Google" id="ProtNLM"/>
    </source>
</evidence>
<dbReference type="Pfam" id="PF13093">
    <property type="entry name" value="FTA4"/>
    <property type="match status" value="1"/>
</dbReference>
<sequence>MSTNSNTVISLKSAFLRTQTRILSQPLQAPERWRAGNLDASDIPENAIRDVIREVNRLLRRHTKSAYPSLAIRHVAEQIDALYWAAGAPPLSIQPHDDSSLSFSFHPDQSTTPTPTPLIDPLHPSADLAAPSTIAALPPTWTEADANATEASDEDAAAAARYEQLVARLQELDERRRAARRRLERAREVRERVGAPLRAPRENVQANLVTRDGELSRAVAEAKTLGVRVGARVGAWAEGREGMVGDGGEVVGGRSKEVEREKLRGLLEW</sequence>
<dbReference type="EMBL" id="JAUJDW010000027">
    <property type="protein sequence ID" value="KAK0653530.1"/>
    <property type="molecule type" value="Genomic_DNA"/>
</dbReference>
<dbReference type="GO" id="GO:0031511">
    <property type="term" value="C:Mis6-Sim4 complex"/>
    <property type="evidence" value="ECO:0007669"/>
    <property type="project" value="InterPro"/>
</dbReference>
<dbReference type="AlphaFoldDB" id="A0AA39YK83"/>
<evidence type="ECO:0000256" key="1">
    <source>
        <dbReference type="SAM" id="Coils"/>
    </source>
</evidence>
<protein>
    <recommendedName>
        <fullName evidence="4">Kinetochore protein fta4</fullName>
    </recommendedName>
</protein>
<reference evidence="2" key="1">
    <citation type="submission" date="2023-06" db="EMBL/GenBank/DDBJ databases">
        <title>Multi-omics analyses reveal the molecular pathogenesis toolkit of Lasiodiplodia hormozganensis, a cross-kingdom pathogen.</title>
        <authorList>
            <person name="Felix C."/>
            <person name="Meneses R."/>
            <person name="Goncalves M.F.M."/>
            <person name="Tilleman L."/>
            <person name="Duarte A.S."/>
            <person name="Jorrin-Novo J.V."/>
            <person name="Van De Peer Y."/>
            <person name="Deforce D."/>
            <person name="Van Nieuwerburgh F."/>
            <person name="Esteves A.C."/>
            <person name="Alves A."/>
        </authorList>
    </citation>
    <scope>NUCLEOTIDE SEQUENCE</scope>
    <source>
        <strain evidence="2">CBS 339.90</strain>
    </source>
</reference>
<keyword evidence="3" id="KW-1185">Reference proteome</keyword>
<comment type="caution">
    <text evidence="2">The sequence shown here is derived from an EMBL/GenBank/DDBJ whole genome shotgun (WGS) entry which is preliminary data.</text>
</comment>
<evidence type="ECO:0000313" key="2">
    <source>
        <dbReference type="EMBL" id="KAK0653530.1"/>
    </source>
</evidence>
<feature type="coiled-coil region" evidence="1">
    <location>
        <begin position="162"/>
        <end position="189"/>
    </location>
</feature>
<evidence type="ECO:0000313" key="3">
    <source>
        <dbReference type="Proteomes" id="UP001175001"/>
    </source>
</evidence>
<accession>A0AA39YK83</accession>
<organism evidence="2 3">
    <name type="scientific">Lasiodiplodia hormozganensis</name>
    <dbReference type="NCBI Taxonomy" id="869390"/>
    <lineage>
        <taxon>Eukaryota</taxon>
        <taxon>Fungi</taxon>
        <taxon>Dikarya</taxon>
        <taxon>Ascomycota</taxon>
        <taxon>Pezizomycotina</taxon>
        <taxon>Dothideomycetes</taxon>
        <taxon>Dothideomycetes incertae sedis</taxon>
        <taxon>Botryosphaeriales</taxon>
        <taxon>Botryosphaeriaceae</taxon>
        <taxon>Lasiodiplodia</taxon>
    </lineage>
</organism>
<name>A0AA39YK83_9PEZI</name>